<comment type="catalytic activity">
    <reaction evidence="8">
        <text>ATP + (ribonucleotide)n-3'-hydroxyl + 5'-phospho-(ribonucleotide)m = (ribonucleotide)n+m + AMP + diphosphate.</text>
        <dbReference type="EC" id="6.5.1.3"/>
    </reaction>
</comment>
<keyword evidence="12" id="KW-1185">Reference proteome</keyword>
<dbReference type="EC" id="6.5.1.3" evidence="3"/>
<evidence type="ECO:0000256" key="7">
    <source>
        <dbReference type="ARBA" id="ARBA00022840"/>
    </source>
</evidence>
<evidence type="ECO:0000256" key="5">
    <source>
        <dbReference type="ARBA" id="ARBA00022741"/>
    </source>
</evidence>
<evidence type="ECO:0000256" key="9">
    <source>
        <dbReference type="ARBA" id="ARBA00035168"/>
    </source>
</evidence>
<dbReference type="GeneID" id="115009971"/>
<dbReference type="KEGG" id="cgob:115009971"/>
<dbReference type="GO" id="GO:0003972">
    <property type="term" value="F:RNA ligase (ATP) activity"/>
    <property type="evidence" value="ECO:0007669"/>
    <property type="project" value="UniProtKB-EC"/>
</dbReference>
<evidence type="ECO:0000256" key="1">
    <source>
        <dbReference type="ARBA" id="ARBA00001936"/>
    </source>
</evidence>
<keyword evidence="6" id="KW-0692">RNA repair</keyword>
<comment type="cofactor">
    <cofactor evidence="1">
        <name>Mn(2+)</name>
        <dbReference type="ChEBI" id="CHEBI:29035"/>
    </cofactor>
</comment>
<keyword evidence="4 13" id="KW-0436">Ligase</keyword>
<dbReference type="GO" id="GO:0005524">
    <property type="term" value="F:ATP binding"/>
    <property type="evidence" value="ECO:0007669"/>
    <property type="project" value="UniProtKB-KW"/>
</dbReference>
<dbReference type="InParanoid" id="A0A6J2PXG2"/>
<evidence type="ECO:0000256" key="2">
    <source>
        <dbReference type="ARBA" id="ARBA00001946"/>
    </source>
</evidence>
<protein>
    <recommendedName>
        <fullName evidence="9">RNA ligase 1</fullName>
        <ecNumber evidence="3">6.5.1.3</ecNumber>
    </recommendedName>
    <alternativeName>
        <fullName evidence="10">RNA ligase</fullName>
    </alternativeName>
</protein>
<name>A0A6J2PXG2_COTGO</name>
<keyword evidence="5" id="KW-0547">Nucleotide-binding</keyword>
<dbReference type="CTD" id="91298"/>
<evidence type="ECO:0000313" key="13">
    <source>
        <dbReference type="RefSeq" id="XP_029290185.1"/>
    </source>
</evidence>
<dbReference type="AlphaFoldDB" id="A0A6J2PXG2"/>
<evidence type="ECO:0000313" key="12">
    <source>
        <dbReference type="Proteomes" id="UP000504630"/>
    </source>
</evidence>
<dbReference type="Proteomes" id="UP000504630">
    <property type="component" value="Chromosome 6"/>
</dbReference>
<comment type="function">
    <text evidence="11">Functions as an RNA ligase, in vitro. The ligation reaction entails three nucleotidyl transfer steps. In the first step, the RNA ligase reacts with ATP in the absence of nucleic acid to form a covalent ligase-AMP intermediate and release pyrophosphate. In step 2, the ligase-AMP binds to the nucleic acid and transfers the adenylate to the 5'-PO4 terminus to form an adenylylated intermediate. In step 3, the RNA ligase directs the attack of the 3'-OH on the 5'-phosphoanhydride linkage, resulting in a repaired 3'-5' phosphodiester and release of AMP. Exhibits selectivity for single-stranded RNA substrates and may not have nick-sealing activity on double-stranded DNA-RNA hybrids. May play a role in maintaining RNA integrity under stress conditions, for example in response to reactive oxygen species (ROS).</text>
</comment>
<keyword evidence="7" id="KW-0067">ATP-binding</keyword>
<evidence type="ECO:0000256" key="6">
    <source>
        <dbReference type="ARBA" id="ARBA00022800"/>
    </source>
</evidence>
<evidence type="ECO:0000256" key="4">
    <source>
        <dbReference type="ARBA" id="ARBA00022598"/>
    </source>
</evidence>
<dbReference type="Pfam" id="PF17720">
    <property type="entry name" value="RLIG1"/>
    <property type="match status" value="1"/>
</dbReference>
<dbReference type="GO" id="GO:0042245">
    <property type="term" value="P:RNA repair"/>
    <property type="evidence" value="ECO:0007669"/>
    <property type="project" value="UniProtKB-KW"/>
</dbReference>
<evidence type="ECO:0000256" key="10">
    <source>
        <dbReference type="ARBA" id="ARBA00035432"/>
    </source>
</evidence>
<accession>A0A6J2PXG2</accession>
<evidence type="ECO:0000256" key="11">
    <source>
        <dbReference type="ARBA" id="ARBA00045151"/>
    </source>
</evidence>
<dbReference type="PANTHER" id="PTHR31219:SF2">
    <property type="entry name" value="RNA LIGASE 1"/>
    <property type="match status" value="1"/>
</dbReference>
<evidence type="ECO:0000256" key="3">
    <source>
        <dbReference type="ARBA" id="ARBA00012724"/>
    </source>
</evidence>
<comment type="cofactor">
    <cofactor evidence="2">
        <name>Mg(2+)</name>
        <dbReference type="ChEBI" id="CHEBI:18420"/>
    </cofactor>
</comment>
<dbReference type="RefSeq" id="XP_029290185.1">
    <property type="nucleotide sequence ID" value="XM_029434325.1"/>
</dbReference>
<evidence type="ECO:0000256" key="8">
    <source>
        <dbReference type="ARBA" id="ARBA00034038"/>
    </source>
</evidence>
<dbReference type="GO" id="GO:0000302">
    <property type="term" value="P:response to reactive oxygen species"/>
    <property type="evidence" value="ECO:0007669"/>
    <property type="project" value="InterPro"/>
</dbReference>
<organism evidence="12 13">
    <name type="scientific">Cottoperca gobio</name>
    <name type="common">Frogmouth</name>
    <name type="synonym">Aphritis gobio</name>
    <dbReference type="NCBI Taxonomy" id="56716"/>
    <lineage>
        <taxon>Eukaryota</taxon>
        <taxon>Metazoa</taxon>
        <taxon>Chordata</taxon>
        <taxon>Craniata</taxon>
        <taxon>Vertebrata</taxon>
        <taxon>Euteleostomi</taxon>
        <taxon>Actinopterygii</taxon>
        <taxon>Neopterygii</taxon>
        <taxon>Teleostei</taxon>
        <taxon>Neoteleostei</taxon>
        <taxon>Acanthomorphata</taxon>
        <taxon>Eupercaria</taxon>
        <taxon>Perciformes</taxon>
        <taxon>Notothenioidei</taxon>
        <taxon>Bovichtidae</taxon>
        <taxon>Cottoperca</taxon>
    </lineage>
</organism>
<dbReference type="FunCoup" id="A0A6J2PXG2">
    <property type="interactions" value="620"/>
</dbReference>
<reference evidence="13" key="1">
    <citation type="submission" date="2025-08" db="UniProtKB">
        <authorList>
            <consortium name="RefSeq"/>
        </authorList>
    </citation>
    <scope>IDENTIFICATION</scope>
</reference>
<sequence length="357" mass="40296">MSRDRKSLIHIHANNTPWELQLCSAANINVTVNMRRLGSVQQKIPCVFLTEVKQEPSRKRDCQQFQVVATEHVNPVSLEANVDCALATEKLDGTCCYVTVYKGRPHLWARLDRKPTKQAEKRFRKHQRSHRSCKGFTWNVEEDFKAVPEAWIPAHRVKHHSGRPVPDEHGHIPGWVPVEKHNKQYCWHSSVLDRDVVAALVLRPSGDDEDGLEVAAVPLADLLEQTLELIGTNVNGNPYALGSKKQPVHCLVSHGSVRIRNPPPVDFQQLCSWFQESPAGRVEGIVWHCSDGSLVKVHRHHLALRWPDGETCLGERPVVVRVGGASDEYSGSQDLFASFSRLNGHRFSRLPDIQFDS</sequence>
<dbReference type="PANTHER" id="PTHR31219">
    <property type="entry name" value="CHROMOSOME 28 C12ORF29 HOMOLOG"/>
    <property type="match status" value="1"/>
</dbReference>
<proteinExistence type="predicted"/>
<dbReference type="OrthoDB" id="6021187at2759"/>
<dbReference type="InterPro" id="IPR041211">
    <property type="entry name" value="RLIG1"/>
</dbReference>
<gene>
    <name evidence="13" type="primary">rlig1</name>
</gene>